<name>A0A4P6PZG6_9ACTN</name>
<gene>
    <name evidence="2" type="ORF">EKD16_00435</name>
</gene>
<dbReference type="AlphaFoldDB" id="A0A4P6PZG6"/>
<evidence type="ECO:0000313" key="2">
    <source>
        <dbReference type="EMBL" id="QBI51909.1"/>
    </source>
</evidence>
<evidence type="ECO:0000256" key="1">
    <source>
        <dbReference type="SAM" id="MobiDB-lite"/>
    </source>
</evidence>
<dbReference type="Pfam" id="PF14584">
    <property type="entry name" value="DUF4446"/>
    <property type="match status" value="1"/>
</dbReference>
<dbReference type="RefSeq" id="WP_242677163.1">
    <property type="nucleotide sequence ID" value="NZ_CP036455.1"/>
</dbReference>
<reference evidence="2 3" key="1">
    <citation type="submission" date="2019-02" db="EMBL/GenBank/DDBJ databases">
        <authorList>
            <person name="Khodamoradi S."/>
            <person name="Hahnke R.L."/>
            <person name="Kaempfer P."/>
            <person name="Schumann P."/>
            <person name="Rohde M."/>
            <person name="Steinert M."/>
            <person name="Luzhetskyy A."/>
            <person name="Wink J."/>
            <person name="Ruckert C."/>
        </authorList>
    </citation>
    <scope>NUCLEOTIDE SEQUENCE [LARGE SCALE GENOMIC DNA]</scope>
    <source>
        <strain evidence="2 3">M2</strain>
    </source>
</reference>
<sequence length="203" mass="20674">MVTTLTTSLVVFAALAGLTGLALGAYALLRTRAVVADCRALVHRLLPDGSGLDARAVRDVAVVRYDALEEMSGARSFSLALLNAAGDGVVVTSINGRTESRTYAKTIEQGRAEEALSPEEYRAIRAARLGQGPNHARGDEPAAAPAPRSGGGTEHARHRAEQDGDGAQSASADTGASTAARDDDTAAVRPLGAAPSGPTGASD</sequence>
<dbReference type="Proteomes" id="UP000292235">
    <property type="component" value="Chromosome"/>
</dbReference>
<feature type="region of interest" description="Disordered" evidence="1">
    <location>
        <begin position="130"/>
        <end position="203"/>
    </location>
</feature>
<dbReference type="EMBL" id="CP036455">
    <property type="protein sequence ID" value="QBI51909.1"/>
    <property type="molecule type" value="Genomic_DNA"/>
</dbReference>
<organism evidence="2 3">
    <name type="scientific">Streptomonospora litoralis</name>
    <dbReference type="NCBI Taxonomy" id="2498135"/>
    <lineage>
        <taxon>Bacteria</taxon>
        <taxon>Bacillati</taxon>
        <taxon>Actinomycetota</taxon>
        <taxon>Actinomycetes</taxon>
        <taxon>Streptosporangiales</taxon>
        <taxon>Nocardiopsidaceae</taxon>
        <taxon>Streptomonospora</taxon>
    </lineage>
</organism>
<dbReference type="KEGG" id="strr:EKD16_00435"/>
<evidence type="ECO:0008006" key="4">
    <source>
        <dbReference type="Google" id="ProtNLM"/>
    </source>
</evidence>
<evidence type="ECO:0000313" key="3">
    <source>
        <dbReference type="Proteomes" id="UP000292235"/>
    </source>
</evidence>
<keyword evidence="3" id="KW-1185">Reference proteome</keyword>
<protein>
    <recommendedName>
        <fullName evidence="4">DUF4446 domain-containing protein</fullName>
    </recommendedName>
</protein>
<dbReference type="InterPro" id="IPR027981">
    <property type="entry name" value="DUF4446"/>
</dbReference>
<accession>A0A4P6PZG6</accession>
<proteinExistence type="predicted"/>
<feature type="compositionally biased region" description="Low complexity" evidence="1">
    <location>
        <begin position="165"/>
        <end position="179"/>
    </location>
</feature>